<name>A0A0A8ZHR0_ARUDO</name>
<dbReference type="EMBL" id="GBRH01261625">
    <property type="protein sequence ID" value="JAD36270.1"/>
    <property type="molecule type" value="Transcribed_RNA"/>
</dbReference>
<protein>
    <submittedName>
        <fullName evidence="1">Uncharacterized protein</fullName>
    </submittedName>
</protein>
<accession>A0A0A8ZHR0</accession>
<dbReference type="AlphaFoldDB" id="A0A0A8ZHR0"/>
<reference evidence="1" key="1">
    <citation type="submission" date="2014-09" db="EMBL/GenBank/DDBJ databases">
        <authorList>
            <person name="Magalhaes I.L.F."/>
            <person name="Oliveira U."/>
            <person name="Santos F.R."/>
            <person name="Vidigal T.H.D.A."/>
            <person name="Brescovit A.D."/>
            <person name="Santos A.J."/>
        </authorList>
    </citation>
    <scope>NUCLEOTIDE SEQUENCE</scope>
    <source>
        <tissue evidence="1">Shoot tissue taken approximately 20 cm above the soil surface</tissue>
    </source>
</reference>
<evidence type="ECO:0000313" key="1">
    <source>
        <dbReference type="EMBL" id="JAD36270.1"/>
    </source>
</evidence>
<reference evidence="1" key="2">
    <citation type="journal article" date="2015" name="Data Brief">
        <title>Shoot transcriptome of the giant reed, Arundo donax.</title>
        <authorList>
            <person name="Barrero R.A."/>
            <person name="Guerrero F.D."/>
            <person name="Moolhuijzen P."/>
            <person name="Goolsby J.A."/>
            <person name="Tidwell J."/>
            <person name="Bellgard S.E."/>
            <person name="Bellgard M.I."/>
        </authorList>
    </citation>
    <scope>NUCLEOTIDE SEQUENCE</scope>
    <source>
        <tissue evidence="1">Shoot tissue taken approximately 20 cm above the soil surface</tissue>
    </source>
</reference>
<organism evidence="1">
    <name type="scientific">Arundo donax</name>
    <name type="common">Giant reed</name>
    <name type="synonym">Donax arundinaceus</name>
    <dbReference type="NCBI Taxonomy" id="35708"/>
    <lineage>
        <taxon>Eukaryota</taxon>
        <taxon>Viridiplantae</taxon>
        <taxon>Streptophyta</taxon>
        <taxon>Embryophyta</taxon>
        <taxon>Tracheophyta</taxon>
        <taxon>Spermatophyta</taxon>
        <taxon>Magnoliopsida</taxon>
        <taxon>Liliopsida</taxon>
        <taxon>Poales</taxon>
        <taxon>Poaceae</taxon>
        <taxon>PACMAD clade</taxon>
        <taxon>Arundinoideae</taxon>
        <taxon>Arundineae</taxon>
        <taxon>Arundo</taxon>
    </lineage>
</organism>
<sequence length="71" mass="8368">MESHSEALKYSWTTFSTRYCKFNNHSAHPFIVRYATNASLFIFARFIRAISTYDVYLCCATHFFKGSFTVY</sequence>
<proteinExistence type="predicted"/>